<dbReference type="InterPro" id="IPR008490">
    <property type="entry name" value="Transposase_InsH_N"/>
</dbReference>
<dbReference type="Pfam" id="PF13751">
    <property type="entry name" value="DDE_Tnp_1_6"/>
    <property type="match status" value="1"/>
</dbReference>
<sequence>MMTKNADKKREQIQMFCMDDMVPQNHMLRLIDKAINWNFIYELVEEKYSPDNGRPSMDPVMLIKIPFIQYLYGIKSMRQTIKEIEVNVAYRWFLGLDMLDPVPHFSTFGKNYTRRFKDTDLFEQIFSKILEECMKFKLVDTEHIFVDSTHVKACANSKKMRKRVAHEQALWYEQELKEEIQKDRAAHGKKPLKDNDKNDSPPPTASGGESFADETESQIPEGAKTQKCSTSDPESGWFRKGEHKHVFAYAVETACDKHGWILGYTVHPGNEHDSRTFPLLYEKIKDFKPDMMIMDAGYKTPAIAHLLLEDGIQPLFPYKRPMTKEGFFKKYEYAYDEYYDCYVCPGNQVLKYSTTNRDGYREYKSCGLFCSSCPYLHQCTESKDHVKVITRHVWEEYMEKAEDIRHTIGNKEIYQQRKETIERLFGTAKEQHSFRYTQYIGKARMEMKAGLTFACMNLKKLAKILAIRESKMKESWSFLRFLLKQRLFTEKWCWG</sequence>
<dbReference type="RefSeq" id="WP_154474118.1">
    <property type="nucleotide sequence ID" value="NZ_VUMD01000061.1"/>
</dbReference>
<dbReference type="InterPro" id="IPR047629">
    <property type="entry name" value="IS1182_transpos"/>
</dbReference>
<gene>
    <name evidence="4" type="ORF">FYJ39_20285</name>
</gene>
<feature type="domain" description="Transposase DDE" evidence="3">
    <location>
        <begin position="343"/>
        <end position="462"/>
    </location>
</feature>
<dbReference type="EMBL" id="VUMD01000061">
    <property type="protein sequence ID" value="MSS38763.1"/>
    <property type="molecule type" value="Genomic_DNA"/>
</dbReference>
<dbReference type="Pfam" id="PF05598">
    <property type="entry name" value="DUF772"/>
    <property type="match status" value="1"/>
</dbReference>
<dbReference type="InterPro" id="IPR025668">
    <property type="entry name" value="Tnp_DDE_dom"/>
</dbReference>
<evidence type="ECO:0000256" key="1">
    <source>
        <dbReference type="SAM" id="MobiDB-lite"/>
    </source>
</evidence>
<evidence type="ECO:0000259" key="3">
    <source>
        <dbReference type="Pfam" id="PF13751"/>
    </source>
</evidence>
<dbReference type="PANTHER" id="PTHR33408">
    <property type="entry name" value="TRANSPOSASE"/>
    <property type="match status" value="1"/>
</dbReference>
<proteinExistence type="predicted"/>
<evidence type="ECO:0000313" key="5">
    <source>
        <dbReference type="Proteomes" id="UP000429958"/>
    </source>
</evidence>
<protein>
    <submittedName>
        <fullName evidence="4">IS1182 family transposase</fullName>
    </submittedName>
</protein>
<dbReference type="AlphaFoldDB" id="A0A7X2NQ05"/>
<feature type="compositionally biased region" description="Basic and acidic residues" evidence="1">
    <location>
        <begin position="183"/>
        <end position="199"/>
    </location>
</feature>
<evidence type="ECO:0000313" key="4">
    <source>
        <dbReference type="EMBL" id="MSS38763.1"/>
    </source>
</evidence>
<name>A0A7X2NQ05_9CLOT</name>
<evidence type="ECO:0000259" key="2">
    <source>
        <dbReference type="Pfam" id="PF05598"/>
    </source>
</evidence>
<reference evidence="4 5" key="1">
    <citation type="submission" date="2019-08" db="EMBL/GenBank/DDBJ databases">
        <title>In-depth cultivation of the pig gut microbiome towards novel bacterial diversity and tailored functional studies.</title>
        <authorList>
            <person name="Wylensek D."/>
            <person name="Hitch T.C.A."/>
            <person name="Clavel T."/>
        </authorList>
    </citation>
    <scope>NUCLEOTIDE SEQUENCE [LARGE SCALE GENOMIC DNA]</scope>
    <source>
        <strain evidence="4 5">WCA-389-WT-23D1</strain>
    </source>
</reference>
<feature type="region of interest" description="Disordered" evidence="1">
    <location>
        <begin position="183"/>
        <end position="235"/>
    </location>
</feature>
<dbReference type="PANTHER" id="PTHR33408:SF2">
    <property type="entry name" value="TRANSPOSASE DDE DOMAIN-CONTAINING PROTEIN"/>
    <property type="match status" value="1"/>
</dbReference>
<comment type="caution">
    <text evidence="4">The sequence shown here is derived from an EMBL/GenBank/DDBJ whole genome shotgun (WGS) entry which is preliminary data.</text>
</comment>
<keyword evidence="5" id="KW-1185">Reference proteome</keyword>
<feature type="domain" description="Transposase InsH N-terminal" evidence="2">
    <location>
        <begin position="17"/>
        <end position="114"/>
    </location>
</feature>
<dbReference type="NCBIfam" id="NF033551">
    <property type="entry name" value="transpos_IS1182"/>
    <property type="match status" value="1"/>
</dbReference>
<accession>A0A7X2NQ05</accession>
<dbReference type="Proteomes" id="UP000429958">
    <property type="component" value="Unassembled WGS sequence"/>
</dbReference>
<organism evidence="4 5">
    <name type="scientific">Clostridium porci</name>
    <dbReference type="NCBI Taxonomy" id="2605778"/>
    <lineage>
        <taxon>Bacteria</taxon>
        <taxon>Bacillati</taxon>
        <taxon>Bacillota</taxon>
        <taxon>Clostridia</taxon>
        <taxon>Eubacteriales</taxon>
        <taxon>Clostridiaceae</taxon>
        <taxon>Clostridium</taxon>
    </lineage>
</organism>